<evidence type="ECO:0000256" key="1">
    <source>
        <dbReference type="SAM" id="MobiDB-lite"/>
    </source>
</evidence>
<evidence type="ECO:0008006" key="4">
    <source>
        <dbReference type="Google" id="ProtNLM"/>
    </source>
</evidence>
<feature type="compositionally biased region" description="Low complexity" evidence="1">
    <location>
        <begin position="73"/>
        <end position="86"/>
    </location>
</feature>
<protein>
    <recommendedName>
        <fullName evidence="4">Flagellar hook-length control protein FliK</fullName>
    </recommendedName>
</protein>
<comment type="caution">
    <text evidence="2">The sequence shown here is derived from an EMBL/GenBank/DDBJ whole genome shotgun (WGS) entry which is preliminary data.</text>
</comment>
<gene>
    <name evidence="2" type="ORF">E4582_10080</name>
</gene>
<evidence type="ECO:0000313" key="3">
    <source>
        <dbReference type="Proteomes" id="UP000298681"/>
    </source>
</evidence>
<organism evidence="2 3">
    <name type="scientific">Luteimonas yindakuii</name>
    <dbReference type="NCBI Taxonomy" id="2565782"/>
    <lineage>
        <taxon>Bacteria</taxon>
        <taxon>Pseudomonadati</taxon>
        <taxon>Pseudomonadota</taxon>
        <taxon>Gammaproteobacteria</taxon>
        <taxon>Lysobacterales</taxon>
        <taxon>Lysobacteraceae</taxon>
        <taxon>Luteimonas</taxon>
    </lineage>
</organism>
<feature type="region of interest" description="Disordered" evidence="1">
    <location>
        <begin position="1"/>
        <end position="109"/>
    </location>
</feature>
<evidence type="ECO:0000313" key="2">
    <source>
        <dbReference type="EMBL" id="TKS55074.1"/>
    </source>
</evidence>
<keyword evidence="3" id="KW-1185">Reference proteome</keyword>
<dbReference type="RefSeq" id="WP_134674429.1">
    <property type="nucleotide sequence ID" value="NZ_SPUH01000001.1"/>
</dbReference>
<name>A0A4Z1R5Z0_9GAMM</name>
<dbReference type="AlphaFoldDB" id="A0A4Z1R5Z0"/>
<sequence>MSVERSQSAENAATARLQDSLKSQDAERAPPPRENVDRFREVLRQAGSAGQEARKEFAQARQQGAGELRGDQRAALQAEAANAAREAGQDTARVDAVQARSDETGDSGRQTLEASEIMAMMQAQSALREGAAPAPVAAPASSAGTFADLLERHVRQLAVGGGTAANADDGQVLLRMSDASLPGTDLLLSRTETGWLLRADTRSRGSYDAIREAAPDLAQRFADRALGTLEIDPHWHA</sequence>
<dbReference type="Proteomes" id="UP000298681">
    <property type="component" value="Unassembled WGS sequence"/>
</dbReference>
<accession>A0A4Z1R5Z0</accession>
<reference evidence="2 3" key="1">
    <citation type="submission" date="2019-01" db="EMBL/GenBank/DDBJ databases">
        <authorList>
            <person name="Zhang S."/>
        </authorList>
    </citation>
    <scope>NUCLEOTIDE SEQUENCE [LARGE SCALE GENOMIC DNA]</scope>
    <source>
        <strain evidence="2 3">1626</strain>
    </source>
</reference>
<proteinExistence type="predicted"/>
<feature type="compositionally biased region" description="Polar residues" evidence="1">
    <location>
        <begin position="1"/>
        <end position="11"/>
    </location>
</feature>
<feature type="compositionally biased region" description="Basic and acidic residues" evidence="1">
    <location>
        <begin position="22"/>
        <end position="43"/>
    </location>
</feature>
<dbReference type="EMBL" id="SPUH01000001">
    <property type="protein sequence ID" value="TKS55074.1"/>
    <property type="molecule type" value="Genomic_DNA"/>
</dbReference>